<reference evidence="1 2" key="1">
    <citation type="submission" date="2022-06" db="EMBL/GenBank/DDBJ databases">
        <title>Runella sp. S5 genome sequencing.</title>
        <authorList>
            <person name="Park S."/>
        </authorList>
    </citation>
    <scope>NUCLEOTIDE SEQUENCE [LARGE SCALE GENOMIC DNA]</scope>
    <source>
        <strain evidence="1 2">S5</strain>
    </source>
</reference>
<proteinExistence type="predicted"/>
<organism evidence="1 2">
    <name type="scientific">Runella salmonicolor</name>
    <dbReference type="NCBI Taxonomy" id="2950278"/>
    <lineage>
        <taxon>Bacteria</taxon>
        <taxon>Pseudomonadati</taxon>
        <taxon>Bacteroidota</taxon>
        <taxon>Cytophagia</taxon>
        <taxon>Cytophagales</taxon>
        <taxon>Spirosomataceae</taxon>
        <taxon>Runella</taxon>
    </lineage>
</organism>
<dbReference type="Proteomes" id="UP001204772">
    <property type="component" value="Unassembled WGS sequence"/>
</dbReference>
<protein>
    <recommendedName>
        <fullName evidence="3">Class I SAM-dependent methyltransferase</fullName>
    </recommendedName>
</protein>
<keyword evidence="2" id="KW-1185">Reference proteome</keyword>
<dbReference type="InterPro" id="IPR029063">
    <property type="entry name" value="SAM-dependent_MTases_sf"/>
</dbReference>
<dbReference type="SUPFAM" id="SSF53335">
    <property type="entry name" value="S-adenosyl-L-methionine-dependent methyltransferases"/>
    <property type="match status" value="1"/>
</dbReference>
<sequence>MGIVRMGPPEDVIEFLKSSFNVNLFIETGTFYGGTTIWASKIFDRVKTIEYSNDIFNITKEKYKELQNVDFIFGDSRKELKDIVAALEAPALFWLDAHWCSFGSYGEKDQCPLLEELDIINSSEFEHFLLIDDARLFLSPPPLPNLLEYYPNIQQIIEKLNKKHHEIVIYEDVIIAVPFFAKKVFLEFMQEKTTKDQEEASRKYAIDQKKKKIKYVIKRILRLEF</sequence>
<evidence type="ECO:0008006" key="3">
    <source>
        <dbReference type="Google" id="ProtNLM"/>
    </source>
</evidence>
<dbReference type="EMBL" id="JAMZEL010000001">
    <property type="protein sequence ID" value="MCP1381209.1"/>
    <property type="molecule type" value="Genomic_DNA"/>
</dbReference>
<evidence type="ECO:0000313" key="1">
    <source>
        <dbReference type="EMBL" id="MCP1381209.1"/>
    </source>
</evidence>
<accession>A0ABT1FHG6</accession>
<gene>
    <name evidence="1" type="ORF">NCI00_02185</name>
</gene>
<dbReference type="RefSeq" id="WP_253524537.1">
    <property type="nucleotide sequence ID" value="NZ_JAMZEL010000001.1"/>
</dbReference>
<name>A0ABT1FHG6_9BACT</name>
<evidence type="ECO:0000313" key="2">
    <source>
        <dbReference type="Proteomes" id="UP001204772"/>
    </source>
</evidence>
<comment type="caution">
    <text evidence="1">The sequence shown here is derived from an EMBL/GenBank/DDBJ whole genome shotgun (WGS) entry which is preliminary data.</text>
</comment>
<dbReference type="Gene3D" id="3.40.50.150">
    <property type="entry name" value="Vaccinia Virus protein VP39"/>
    <property type="match status" value="1"/>
</dbReference>